<dbReference type="Proteomes" id="UP000183299">
    <property type="component" value="Unassembled WGS sequence"/>
</dbReference>
<dbReference type="CDD" id="cd03190">
    <property type="entry name" value="GST_C_Omega_like"/>
    <property type="match status" value="1"/>
</dbReference>
<dbReference type="Gene3D" id="3.40.30.10">
    <property type="entry name" value="Glutaredoxin"/>
    <property type="match status" value="1"/>
</dbReference>
<dbReference type="Pfam" id="PF13410">
    <property type="entry name" value="GST_C_2"/>
    <property type="match status" value="1"/>
</dbReference>
<dbReference type="Gene3D" id="1.20.1050.10">
    <property type="match status" value="1"/>
</dbReference>
<dbReference type="EMBL" id="FORY01000007">
    <property type="protein sequence ID" value="SFJ61611.1"/>
    <property type="molecule type" value="Genomic_DNA"/>
</dbReference>
<proteinExistence type="predicted"/>
<name>A0A1I3SVL5_9RHOB</name>
<dbReference type="GO" id="GO:0005737">
    <property type="term" value="C:cytoplasm"/>
    <property type="evidence" value="ECO:0007669"/>
    <property type="project" value="TreeGrafter"/>
</dbReference>
<keyword evidence="3" id="KW-1185">Reference proteome</keyword>
<reference evidence="2 3" key="1">
    <citation type="submission" date="2016-10" db="EMBL/GenBank/DDBJ databases">
        <authorList>
            <person name="de Groot N.N."/>
        </authorList>
    </citation>
    <scope>NUCLEOTIDE SEQUENCE [LARGE SCALE GENOMIC DNA]</scope>
    <source>
        <strain evidence="2 3">CGMCC 1.8891</strain>
    </source>
</reference>
<dbReference type="SFLD" id="SFLDG01148">
    <property type="entry name" value="Xi_(cytGST)"/>
    <property type="match status" value="1"/>
</dbReference>
<evidence type="ECO:0000313" key="3">
    <source>
        <dbReference type="Proteomes" id="UP000183299"/>
    </source>
</evidence>
<dbReference type="SUPFAM" id="SSF47616">
    <property type="entry name" value="GST C-terminal domain-like"/>
    <property type="match status" value="1"/>
</dbReference>
<dbReference type="PANTHER" id="PTHR32419:SF6">
    <property type="entry name" value="GLUTATHIONE S-TRANSFERASE OMEGA-LIKE 1-RELATED"/>
    <property type="match status" value="1"/>
</dbReference>
<dbReference type="PROSITE" id="PS50405">
    <property type="entry name" value="GST_CTER"/>
    <property type="match status" value="1"/>
</dbReference>
<dbReference type="InterPro" id="IPR040079">
    <property type="entry name" value="Glutathione_S-Trfase"/>
</dbReference>
<gene>
    <name evidence="2" type="ORF">SAMN04488138_10761</name>
</gene>
<dbReference type="STRING" id="576117.SAMN04488138_10761"/>
<dbReference type="FunFam" id="3.40.30.10:FF:000058">
    <property type="entry name" value="Glutathione S-transferase, omega"/>
    <property type="match status" value="1"/>
</dbReference>
<protein>
    <submittedName>
        <fullName evidence="2">Putative glutathione S-transferase</fullName>
    </submittedName>
</protein>
<dbReference type="InterPro" id="IPR047047">
    <property type="entry name" value="GST_Omega-like_C"/>
</dbReference>
<dbReference type="InterPro" id="IPR010987">
    <property type="entry name" value="Glutathione-S-Trfase_C-like"/>
</dbReference>
<dbReference type="InterPro" id="IPR036249">
    <property type="entry name" value="Thioredoxin-like_sf"/>
</dbReference>
<dbReference type="Pfam" id="PF13409">
    <property type="entry name" value="GST_N_2"/>
    <property type="match status" value="1"/>
</dbReference>
<organism evidence="2 3">
    <name type="scientific">Celeribacter halophilus</name>
    <dbReference type="NCBI Taxonomy" id="576117"/>
    <lineage>
        <taxon>Bacteria</taxon>
        <taxon>Pseudomonadati</taxon>
        <taxon>Pseudomonadota</taxon>
        <taxon>Alphaproteobacteria</taxon>
        <taxon>Rhodobacterales</taxon>
        <taxon>Roseobacteraceae</taxon>
        <taxon>Celeribacter</taxon>
    </lineage>
</organism>
<feature type="domain" description="GST C-terminal" evidence="1">
    <location>
        <begin position="238"/>
        <end position="377"/>
    </location>
</feature>
<dbReference type="InterPro" id="IPR004045">
    <property type="entry name" value="Glutathione_S-Trfase_N"/>
</dbReference>
<dbReference type="SFLD" id="SFLDG01206">
    <property type="entry name" value="Xi.1"/>
    <property type="match status" value="1"/>
</dbReference>
<evidence type="ECO:0000313" key="2">
    <source>
        <dbReference type="EMBL" id="SFJ61611.1"/>
    </source>
</evidence>
<evidence type="ECO:0000259" key="1">
    <source>
        <dbReference type="PROSITE" id="PS50405"/>
    </source>
</evidence>
<dbReference type="PANTHER" id="PTHR32419">
    <property type="entry name" value="GLUTATHIONYL-HYDROQUINONE REDUCTASE"/>
    <property type="match status" value="1"/>
</dbReference>
<keyword evidence="2" id="KW-0808">Transferase</keyword>
<accession>A0A1I3SVL5</accession>
<dbReference type="SFLD" id="SFLDS00019">
    <property type="entry name" value="Glutathione_Transferase_(cytos"/>
    <property type="match status" value="1"/>
</dbReference>
<dbReference type="InterPro" id="IPR036282">
    <property type="entry name" value="Glutathione-S-Trfase_C_sf"/>
</dbReference>
<dbReference type="InterPro" id="IPR016639">
    <property type="entry name" value="GST_Omega/GSH"/>
</dbReference>
<dbReference type="GO" id="GO:0004364">
    <property type="term" value="F:glutathione transferase activity"/>
    <property type="evidence" value="ECO:0007669"/>
    <property type="project" value="InterPro"/>
</dbReference>
<dbReference type="SUPFAM" id="SSF52833">
    <property type="entry name" value="Thioredoxin-like"/>
    <property type="match status" value="1"/>
</dbReference>
<dbReference type="AlphaFoldDB" id="A0A1I3SVL5"/>
<sequence length="390" mass="44174">MFSVKLTVTLRQQNSMRVTGLSQVNGAILATTPLGVCIHARSMRPDACLRMSAKAIGQGGRKVEIEMGYLKDGTWHDGWYDTAASGGKFQRSTAGFRNWITVDGTSGPSGRDGFKAESGRYHLYVSYACPWAHRTLIFRSLKGLEPHISVSVVHPDMLSDGWSFDTDFPGTTGDTLLGKDFLREIYTEAEPTVSGRVTVPVLWDKDTGTIVSNESSEIIRMFNSAFDGITGNRLDFWPEDLRPEIEALNTRIYDTVNNGVYKAGFATTQSAYDDAVYPLFGSLDWLETILRENRYLTGDRLTEADWRLFTTLVRFDKVYHTHFKCNKHMLKDYPNLWAYTRELYQMPGIKGTTRFDHIIRHYYYSQNTVNPQRIVPVSPELDFDAPHGRG</sequence>